<dbReference type="GO" id="GO:0003998">
    <property type="term" value="F:acylphosphatase activity"/>
    <property type="evidence" value="ECO:0007669"/>
    <property type="project" value="UniProtKB-EC"/>
</dbReference>
<feature type="active site" evidence="5">
    <location>
        <position position="35"/>
    </location>
</feature>
<keyword evidence="9" id="KW-1185">Reference proteome</keyword>
<protein>
    <recommendedName>
        <fullName evidence="3 5">acylphosphatase</fullName>
        <ecNumber evidence="2 5">3.6.1.7</ecNumber>
    </recommendedName>
</protein>
<proteinExistence type="inferred from homology"/>
<evidence type="ECO:0000256" key="4">
    <source>
        <dbReference type="ARBA" id="ARBA00047645"/>
    </source>
</evidence>
<dbReference type="Pfam" id="PF00708">
    <property type="entry name" value="Acylphosphatase"/>
    <property type="match status" value="1"/>
</dbReference>
<evidence type="ECO:0000256" key="1">
    <source>
        <dbReference type="ARBA" id="ARBA00005614"/>
    </source>
</evidence>
<comment type="catalytic activity">
    <reaction evidence="4 5">
        <text>an acyl phosphate + H2O = a carboxylate + phosphate + H(+)</text>
        <dbReference type="Rhea" id="RHEA:14965"/>
        <dbReference type="ChEBI" id="CHEBI:15377"/>
        <dbReference type="ChEBI" id="CHEBI:15378"/>
        <dbReference type="ChEBI" id="CHEBI:29067"/>
        <dbReference type="ChEBI" id="CHEBI:43474"/>
        <dbReference type="ChEBI" id="CHEBI:59918"/>
        <dbReference type="EC" id="3.6.1.7"/>
    </reaction>
</comment>
<dbReference type="InterPro" id="IPR036046">
    <property type="entry name" value="Acylphosphatase-like_dom_sf"/>
</dbReference>
<keyword evidence="5" id="KW-0378">Hydrolase</keyword>
<dbReference type="InterPro" id="IPR020456">
    <property type="entry name" value="Acylphosphatase"/>
</dbReference>
<evidence type="ECO:0000256" key="5">
    <source>
        <dbReference type="PROSITE-ProRule" id="PRU00520"/>
    </source>
</evidence>
<dbReference type="EC" id="3.6.1.7" evidence="2 5"/>
<dbReference type="SUPFAM" id="SSF54975">
    <property type="entry name" value="Acylphosphatase/BLUF domain-like"/>
    <property type="match status" value="1"/>
</dbReference>
<evidence type="ECO:0000256" key="6">
    <source>
        <dbReference type="RuleBase" id="RU004168"/>
    </source>
</evidence>
<dbReference type="InterPro" id="IPR001792">
    <property type="entry name" value="Acylphosphatase-like_dom"/>
</dbReference>
<dbReference type="EMBL" id="VUMM01000007">
    <property type="protein sequence ID" value="MSS01460.1"/>
    <property type="molecule type" value="Genomic_DNA"/>
</dbReference>
<evidence type="ECO:0000256" key="3">
    <source>
        <dbReference type="ARBA" id="ARBA00015991"/>
    </source>
</evidence>
<evidence type="ECO:0000313" key="9">
    <source>
        <dbReference type="Proteomes" id="UP000470082"/>
    </source>
</evidence>
<evidence type="ECO:0000313" key="8">
    <source>
        <dbReference type="EMBL" id="MSS01460.1"/>
    </source>
</evidence>
<dbReference type="PANTHER" id="PTHR47268:SF4">
    <property type="entry name" value="ACYLPHOSPHATASE"/>
    <property type="match status" value="1"/>
</dbReference>
<evidence type="ECO:0000259" key="7">
    <source>
        <dbReference type="PROSITE" id="PS51160"/>
    </source>
</evidence>
<dbReference type="PROSITE" id="PS51160">
    <property type="entry name" value="ACYLPHOSPHATASE_3"/>
    <property type="match status" value="1"/>
</dbReference>
<accession>A0A7X2T3H8</accession>
<comment type="similarity">
    <text evidence="1 6">Belongs to the acylphosphatase family.</text>
</comment>
<comment type="caution">
    <text evidence="8">The sequence shown here is derived from an EMBL/GenBank/DDBJ whole genome shotgun (WGS) entry which is preliminary data.</text>
</comment>
<feature type="domain" description="Acylphosphatase-like" evidence="7">
    <location>
        <begin position="20"/>
        <end position="105"/>
    </location>
</feature>
<gene>
    <name evidence="8" type="ORF">FYJ50_04995</name>
</gene>
<evidence type="ECO:0000256" key="2">
    <source>
        <dbReference type="ARBA" id="ARBA00012150"/>
    </source>
</evidence>
<dbReference type="PANTHER" id="PTHR47268">
    <property type="entry name" value="ACYLPHOSPHATASE"/>
    <property type="match status" value="1"/>
</dbReference>
<dbReference type="Gene3D" id="3.30.70.100">
    <property type="match status" value="1"/>
</dbReference>
<sequence length="105" mass="12430">MFPFKKKKQEQIILNPEDKRFCFHFYGKVQGVGFRFVCSQYALQYHLTGWVCNEKDGSVILQIQGCVDKIQQLIQQLHKDTYIRIESYDFKEIPVVKESGFVAKY</sequence>
<dbReference type="AlphaFoldDB" id="A0A7X2T3H8"/>
<dbReference type="Proteomes" id="UP000470082">
    <property type="component" value="Unassembled WGS sequence"/>
</dbReference>
<name>A0A7X2T3H8_9FIRM</name>
<reference evidence="8 9" key="1">
    <citation type="submission" date="2019-08" db="EMBL/GenBank/DDBJ databases">
        <title>In-depth cultivation of the pig gut microbiome towards novel bacterial diversity and tailored functional studies.</title>
        <authorList>
            <person name="Wylensek D."/>
            <person name="Hitch T.C.A."/>
            <person name="Clavel T."/>
        </authorList>
    </citation>
    <scope>NUCLEOTIDE SEQUENCE [LARGE SCALE GENOMIC DNA]</scope>
    <source>
        <strain evidence="8 9">LKV-178-WT-2G</strain>
    </source>
</reference>
<feature type="active site" evidence="5">
    <location>
        <position position="53"/>
    </location>
</feature>
<organism evidence="8 9">
    <name type="scientific">Floccifex porci</name>
    <dbReference type="NCBI Taxonomy" id="2606629"/>
    <lineage>
        <taxon>Bacteria</taxon>
        <taxon>Bacillati</taxon>
        <taxon>Bacillota</taxon>
        <taxon>Erysipelotrichia</taxon>
        <taxon>Erysipelotrichales</taxon>
        <taxon>Erysipelotrichaceae</taxon>
        <taxon>Floccifex</taxon>
    </lineage>
</organism>
<dbReference type="RefSeq" id="WP_154459995.1">
    <property type="nucleotide sequence ID" value="NZ_JAQYTQ010000051.1"/>
</dbReference>